<evidence type="ECO:0000313" key="5">
    <source>
        <dbReference type="EMBL" id="KAF4399713.1"/>
    </source>
</evidence>
<comment type="caution">
    <text evidence="5">The sequence shown here is derived from an EMBL/GenBank/DDBJ whole genome shotgun (WGS) entry which is preliminary data.</text>
</comment>
<dbReference type="PROSITE" id="PS51634">
    <property type="entry name" value="CRC"/>
    <property type="match status" value="1"/>
</dbReference>
<evidence type="ECO:0000256" key="3">
    <source>
        <dbReference type="ARBA" id="ARBA00023242"/>
    </source>
</evidence>
<feature type="domain" description="CRC" evidence="4">
    <location>
        <begin position="87"/>
        <end position="194"/>
    </location>
</feature>
<protein>
    <recommendedName>
        <fullName evidence="4">CRC domain-containing protein</fullName>
    </recommendedName>
</protein>
<gene>
    <name evidence="5" type="ORF">G4B88_022796</name>
</gene>
<evidence type="ECO:0000256" key="2">
    <source>
        <dbReference type="ARBA" id="ARBA00007267"/>
    </source>
</evidence>
<dbReference type="InterPro" id="IPR028307">
    <property type="entry name" value="Lin-54_fam"/>
</dbReference>
<dbReference type="PANTHER" id="PTHR12446">
    <property type="entry name" value="TESMIN/TSO1-RELATED"/>
    <property type="match status" value="1"/>
</dbReference>
<dbReference type="EMBL" id="JAATIQ010000021">
    <property type="protein sequence ID" value="KAF4399713.1"/>
    <property type="molecule type" value="Genomic_DNA"/>
</dbReference>
<evidence type="ECO:0000259" key="4">
    <source>
        <dbReference type="PROSITE" id="PS51634"/>
    </source>
</evidence>
<evidence type="ECO:0000256" key="1">
    <source>
        <dbReference type="ARBA" id="ARBA00004123"/>
    </source>
</evidence>
<organism evidence="5 6">
    <name type="scientific">Cannabis sativa</name>
    <name type="common">Hemp</name>
    <name type="synonym">Marijuana</name>
    <dbReference type="NCBI Taxonomy" id="3483"/>
    <lineage>
        <taxon>Eukaryota</taxon>
        <taxon>Viridiplantae</taxon>
        <taxon>Streptophyta</taxon>
        <taxon>Embryophyta</taxon>
        <taxon>Tracheophyta</taxon>
        <taxon>Spermatophyta</taxon>
        <taxon>Magnoliopsida</taxon>
        <taxon>eudicotyledons</taxon>
        <taxon>Gunneridae</taxon>
        <taxon>Pentapetalae</taxon>
        <taxon>rosids</taxon>
        <taxon>fabids</taxon>
        <taxon>Rosales</taxon>
        <taxon>Cannabaceae</taxon>
        <taxon>Cannabis</taxon>
    </lineage>
</organism>
<name>A0A7J6HWS1_CANSA</name>
<evidence type="ECO:0000313" key="6">
    <source>
        <dbReference type="Proteomes" id="UP000583929"/>
    </source>
</evidence>
<comment type="similarity">
    <text evidence="2">Belongs to the lin-54 family.</text>
</comment>
<dbReference type="Pfam" id="PF03638">
    <property type="entry name" value="TCR"/>
    <property type="match status" value="2"/>
</dbReference>
<dbReference type="InterPro" id="IPR005172">
    <property type="entry name" value="CRC"/>
</dbReference>
<dbReference type="PANTHER" id="PTHR12446:SF65">
    <property type="entry name" value="CRC DOMAIN-CONTAINING PROTEIN"/>
    <property type="match status" value="1"/>
</dbReference>
<proteinExistence type="inferred from homology"/>
<keyword evidence="6" id="KW-1185">Reference proteome</keyword>
<keyword evidence="3" id="KW-0539">Nucleus</keyword>
<dbReference type="SMART" id="SM01114">
    <property type="entry name" value="CXC"/>
    <property type="match status" value="2"/>
</dbReference>
<dbReference type="GO" id="GO:0006355">
    <property type="term" value="P:regulation of DNA-templated transcription"/>
    <property type="evidence" value="ECO:0007669"/>
    <property type="project" value="TreeGrafter"/>
</dbReference>
<sequence length="262" mass="29456">MNPLEEQNLPLLEEINHNFEEEEEEEVLISNQVVNQIPNISNNHSNDYNDELDMDLKEFVRILEETIPINIEHSSNNHIERKMNKVKSGGCACKKRNCLTRNCNCFSFENYCGGSCVCDYCINTSKNEKIVEKERQRMKDLNPRAFGSKIMKDRKIIGCKCIKSNCITQKCSCLKMKNGCTERCRCKNCQNTFGIKQTTTKPVANGTSIGEIVSASELSKLIGSNSNFGTNPIQTLTTGSSTTISERETWLEMDGGLIGTAN</sequence>
<reference evidence="5 6" key="1">
    <citation type="journal article" date="2020" name="bioRxiv">
        <title>Sequence and annotation of 42 cannabis genomes reveals extensive copy number variation in cannabinoid synthesis and pathogen resistance genes.</title>
        <authorList>
            <person name="Mckernan K.J."/>
            <person name="Helbert Y."/>
            <person name="Kane L.T."/>
            <person name="Ebling H."/>
            <person name="Zhang L."/>
            <person name="Liu B."/>
            <person name="Eaton Z."/>
            <person name="Mclaughlin S."/>
            <person name="Kingan S."/>
            <person name="Baybayan P."/>
            <person name="Concepcion G."/>
            <person name="Jordan M."/>
            <person name="Riva A."/>
            <person name="Barbazuk W."/>
            <person name="Harkins T."/>
        </authorList>
    </citation>
    <scope>NUCLEOTIDE SEQUENCE [LARGE SCALE GENOMIC DNA]</scope>
    <source>
        <strain evidence="6">cv. Jamaican Lion 4</strain>
        <tissue evidence="5">Leaf</tissue>
    </source>
</reference>
<comment type="subcellular location">
    <subcellularLocation>
        <location evidence="1">Nucleus</location>
    </subcellularLocation>
</comment>
<dbReference type="InterPro" id="IPR033467">
    <property type="entry name" value="Tesmin/TSO1-like_CXC"/>
</dbReference>
<dbReference type="AlphaFoldDB" id="A0A7J6HWS1"/>
<dbReference type="GO" id="GO:0005634">
    <property type="term" value="C:nucleus"/>
    <property type="evidence" value="ECO:0007669"/>
    <property type="project" value="UniProtKB-SubCell"/>
</dbReference>
<accession>A0A7J6HWS1</accession>
<dbReference type="Proteomes" id="UP000583929">
    <property type="component" value="Unassembled WGS sequence"/>
</dbReference>